<dbReference type="PANTHER" id="PTHR31225:SF244">
    <property type="entry name" value="1,8-CINEOLE SYNTHASE 1, CHLOROPLASTIC-RELATED"/>
    <property type="match status" value="1"/>
</dbReference>
<evidence type="ECO:0000259" key="4">
    <source>
        <dbReference type="Pfam" id="PF03936"/>
    </source>
</evidence>
<dbReference type="Pfam" id="PF03936">
    <property type="entry name" value="Terpene_synth_C"/>
    <property type="match status" value="1"/>
</dbReference>
<protein>
    <recommendedName>
        <fullName evidence="7">(+)-delta-cadinene synthase</fullName>
    </recommendedName>
</protein>
<feature type="domain" description="Terpene synthase N-terminal" evidence="3">
    <location>
        <begin position="56"/>
        <end position="162"/>
    </location>
</feature>
<dbReference type="GO" id="GO:0016114">
    <property type="term" value="P:terpenoid biosynthetic process"/>
    <property type="evidence" value="ECO:0007669"/>
    <property type="project" value="InterPro"/>
</dbReference>
<feature type="domain" description="Terpene synthase metal-binding" evidence="4">
    <location>
        <begin position="268"/>
        <end position="337"/>
    </location>
</feature>
<evidence type="ECO:0008006" key="7">
    <source>
        <dbReference type="Google" id="ProtNLM"/>
    </source>
</evidence>
<dbReference type="Proteomes" id="UP000712281">
    <property type="component" value="Unassembled WGS sequence"/>
</dbReference>
<evidence type="ECO:0000313" key="6">
    <source>
        <dbReference type="Proteomes" id="UP000712281"/>
    </source>
</evidence>
<dbReference type="EMBL" id="QGKW02001988">
    <property type="protein sequence ID" value="KAF2550261.1"/>
    <property type="molecule type" value="Genomic_DNA"/>
</dbReference>
<gene>
    <name evidence="5" type="ORF">F2Q68_00036276</name>
</gene>
<dbReference type="Pfam" id="PF01397">
    <property type="entry name" value="Terpene_synth"/>
    <property type="match status" value="1"/>
</dbReference>
<dbReference type="InterPro" id="IPR005630">
    <property type="entry name" value="Terpene_synthase_metal-bd"/>
</dbReference>
<dbReference type="GO" id="GO:0000287">
    <property type="term" value="F:magnesium ion binding"/>
    <property type="evidence" value="ECO:0007669"/>
    <property type="project" value="InterPro"/>
</dbReference>
<keyword evidence="1" id="KW-0479">Metal-binding</keyword>
<dbReference type="SUPFAM" id="SSF48576">
    <property type="entry name" value="Terpenoid synthases"/>
    <property type="match status" value="1"/>
</dbReference>
<evidence type="ECO:0000313" key="5">
    <source>
        <dbReference type="EMBL" id="KAF2550261.1"/>
    </source>
</evidence>
<dbReference type="AlphaFoldDB" id="A0A8S9GUM5"/>
<dbReference type="Gene3D" id="1.10.600.10">
    <property type="entry name" value="Farnesyl Diphosphate Synthase"/>
    <property type="match status" value="1"/>
</dbReference>
<sequence length="338" mass="40205">MASLYMTSALIYQNVITHNNFRLPSFICRSMTKMTPDNVSVDVRRRRSGNYQPSPWDHSYLLSINNKYAKDQEKVIARDSLKEKVRKMLGAETRSRLEQLELIDDLQKLGISYHFEVEINNILMEFHHQNGRSIRKYDKEEDLHATSLEIRLLRQHGFHVSEASYLSTKSDTKLREVIRPFATEQIRKFVDSGHDGETYNLEVREKAIHALEMPYHWRMRRLETRWYIAVYEKKHDMNIVLLEFAKIDFNIVQIAHQEDLKYVSSWWKETCLVNQLPFVRDRIVENYFWTVGLIYEPQFGNIRRIMSIVNALVTTIDDIYDIYGTLEELELFTDLVDK</sequence>
<dbReference type="InterPro" id="IPR008949">
    <property type="entry name" value="Isoprenoid_synthase_dom_sf"/>
</dbReference>
<dbReference type="InterPro" id="IPR036965">
    <property type="entry name" value="Terpene_synth_N_sf"/>
</dbReference>
<accession>A0A8S9GUM5</accession>
<dbReference type="InterPro" id="IPR001906">
    <property type="entry name" value="Terpene_synth_N"/>
</dbReference>
<dbReference type="SUPFAM" id="SSF48239">
    <property type="entry name" value="Terpenoid cyclases/Protein prenyltransferases"/>
    <property type="match status" value="1"/>
</dbReference>
<dbReference type="InterPro" id="IPR050148">
    <property type="entry name" value="Terpene_synthase-like"/>
</dbReference>
<dbReference type="Gene3D" id="1.50.10.130">
    <property type="entry name" value="Terpene synthase, N-terminal domain"/>
    <property type="match status" value="2"/>
</dbReference>
<comment type="caution">
    <text evidence="5">The sequence shown here is derived from an EMBL/GenBank/DDBJ whole genome shotgun (WGS) entry which is preliminary data.</text>
</comment>
<dbReference type="InterPro" id="IPR008930">
    <property type="entry name" value="Terpenoid_cyclase/PrenylTrfase"/>
</dbReference>
<evidence type="ECO:0000259" key="3">
    <source>
        <dbReference type="Pfam" id="PF01397"/>
    </source>
</evidence>
<evidence type="ECO:0000256" key="1">
    <source>
        <dbReference type="ARBA" id="ARBA00022723"/>
    </source>
</evidence>
<dbReference type="PANTHER" id="PTHR31225">
    <property type="entry name" value="OS04G0344100 PROTEIN-RELATED"/>
    <property type="match status" value="1"/>
</dbReference>
<dbReference type="GO" id="GO:0010333">
    <property type="term" value="F:terpene synthase activity"/>
    <property type="evidence" value="ECO:0007669"/>
    <property type="project" value="InterPro"/>
</dbReference>
<organism evidence="5 6">
    <name type="scientific">Brassica cretica</name>
    <name type="common">Mustard</name>
    <dbReference type="NCBI Taxonomy" id="69181"/>
    <lineage>
        <taxon>Eukaryota</taxon>
        <taxon>Viridiplantae</taxon>
        <taxon>Streptophyta</taxon>
        <taxon>Embryophyta</taxon>
        <taxon>Tracheophyta</taxon>
        <taxon>Spermatophyta</taxon>
        <taxon>Magnoliopsida</taxon>
        <taxon>eudicotyledons</taxon>
        <taxon>Gunneridae</taxon>
        <taxon>Pentapetalae</taxon>
        <taxon>rosids</taxon>
        <taxon>malvids</taxon>
        <taxon>Brassicales</taxon>
        <taxon>Brassicaceae</taxon>
        <taxon>Brassiceae</taxon>
        <taxon>Brassica</taxon>
    </lineage>
</organism>
<evidence type="ECO:0000256" key="2">
    <source>
        <dbReference type="ARBA" id="ARBA00022842"/>
    </source>
</evidence>
<keyword evidence="2" id="KW-0460">Magnesium</keyword>
<name>A0A8S9GUM5_BRACR</name>
<reference evidence="5" key="1">
    <citation type="submission" date="2019-12" db="EMBL/GenBank/DDBJ databases">
        <title>Genome sequencing and annotation of Brassica cretica.</title>
        <authorList>
            <person name="Studholme D.J."/>
            <person name="Sarris P.F."/>
        </authorList>
    </citation>
    <scope>NUCLEOTIDE SEQUENCE</scope>
    <source>
        <strain evidence="5">PFS-001/15</strain>
        <tissue evidence="5">Leaf</tissue>
    </source>
</reference>
<proteinExistence type="predicted"/>